<dbReference type="InterPro" id="IPR055431">
    <property type="entry name" value="RsgI_M"/>
</dbReference>
<dbReference type="RefSeq" id="WP_187304156.1">
    <property type="nucleotide sequence ID" value="NZ_JACRYT010000025.1"/>
</dbReference>
<feature type="compositionally biased region" description="Polar residues" evidence="1">
    <location>
        <begin position="222"/>
        <end position="231"/>
    </location>
</feature>
<evidence type="ECO:0000256" key="2">
    <source>
        <dbReference type="SAM" id="Phobius"/>
    </source>
</evidence>
<dbReference type="EMBL" id="JACRYT010000025">
    <property type="protein sequence ID" value="MBC6681058.1"/>
    <property type="molecule type" value="Genomic_DNA"/>
</dbReference>
<gene>
    <name evidence="4" type="ORF">H9L42_14640</name>
</gene>
<name>A0A923SX74_9FIRM</name>
<proteinExistence type="predicted"/>
<accession>A0A923SX74</accession>
<evidence type="ECO:0000313" key="4">
    <source>
        <dbReference type="EMBL" id="MBC6681058.1"/>
    </source>
</evidence>
<keyword evidence="2" id="KW-0812">Transmembrane</keyword>
<keyword evidence="2" id="KW-0472">Membrane</keyword>
<organism evidence="4 5">
    <name type="scientific">Zhenpiania hominis</name>
    <dbReference type="NCBI Taxonomy" id="2763644"/>
    <lineage>
        <taxon>Bacteria</taxon>
        <taxon>Bacillati</taxon>
        <taxon>Bacillota</taxon>
        <taxon>Clostridia</taxon>
        <taxon>Peptostreptococcales</taxon>
        <taxon>Anaerovoracaceae</taxon>
        <taxon>Zhenpiania</taxon>
    </lineage>
</organism>
<feature type="transmembrane region" description="Helical" evidence="2">
    <location>
        <begin position="43"/>
        <end position="64"/>
    </location>
</feature>
<feature type="region of interest" description="Disordered" evidence="1">
    <location>
        <begin position="220"/>
        <end position="250"/>
    </location>
</feature>
<dbReference type="Pfam" id="PF23750">
    <property type="entry name" value="RsgI_M"/>
    <property type="match status" value="1"/>
</dbReference>
<evidence type="ECO:0000259" key="3">
    <source>
        <dbReference type="Pfam" id="PF23750"/>
    </source>
</evidence>
<keyword evidence="5" id="KW-1185">Reference proteome</keyword>
<evidence type="ECO:0000313" key="5">
    <source>
        <dbReference type="Proteomes" id="UP000602647"/>
    </source>
</evidence>
<protein>
    <recommendedName>
        <fullName evidence="3">Anti-sigma factor RsgI-like middle domain-containing protein</fullName>
    </recommendedName>
</protein>
<feature type="domain" description="Anti-sigma factor RsgI-like middle" evidence="3">
    <location>
        <begin position="69"/>
        <end position="191"/>
    </location>
</feature>
<evidence type="ECO:0000256" key="1">
    <source>
        <dbReference type="SAM" id="MobiDB-lite"/>
    </source>
</evidence>
<dbReference type="AlphaFoldDB" id="A0A923SX74"/>
<comment type="caution">
    <text evidence="4">The sequence shown here is derived from an EMBL/GenBank/DDBJ whole genome shotgun (WGS) entry which is preliminary data.</text>
</comment>
<keyword evidence="2" id="KW-1133">Transmembrane helix</keyword>
<reference evidence="4" key="1">
    <citation type="submission" date="2020-08" db="EMBL/GenBank/DDBJ databases">
        <title>Genome public.</title>
        <authorList>
            <person name="Liu C."/>
            <person name="Sun Q."/>
        </authorList>
    </citation>
    <scope>NUCLEOTIDE SEQUENCE</scope>
    <source>
        <strain evidence="4">BX12</strain>
    </source>
</reference>
<sequence>MKNKIKAALEPIHAEEHLKANTRQYVFDRMAEKKEKRKLLRRWSMLAAAACFVCAFLAGGYYLYFTPTAFISVDVNPSLEIEVNRFDRVIEVKGYNRDGRELAESLDIRHLNYQEALDRILEDESIKACLKEEEELSLTLAGENERQCAEIRRDMESCASEHENVYCHSGSVKQREHAHAAGVSFGKYQAFLALNELDPSVTLEEVRAMTMREIRDRIRALSENQGGQNPDYQEESYGHGNGKGCGHHRH</sequence>
<dbReference type="Proteomes" id="UP000602647">
    <property type="component" value="Unassembled WGS sequence"/>
</dbReference>